<reference evidence="3" key="1">
    <citation type="submission" date="2015-09" db="EMBL/GenBank/DDBJ databases">
        <authorList>
            <person name="Rodrigo-Torres Lidia"/>
            <person name="Arahal R.David."/>
        </authorList>
    </citation>
    <scope>NUCLEOTIDE SEQUENCE [LARGE SCALE GENOMIC DNA]</scope>
    <source>
        <strain evidence="3">CECT 5114</strain>
    </source>
</reference>
<evidence type="ECO:0000313" key="2">
    <source>
        <dbReference type="EMBL" id="CUK25940.1"/>
    </source>
</evidence>
<evidence type="ECO:0000313" key="3">
    <source>
        <dbReference type="Proteomes" id="UP000051184"/>
    </source>
</evidence>
<protein>
    <recommendedName>
        <fullName evidence="4">Inner membrane protein YjdF</fullName>
    </recommendedName>
</protein>
<keyword evidence="1" id="KW-0812">Transmembrane</keyword>
<gene>
    <name evidence="2" type="ORF">TA5114_01745</name>
</gene>
<feature type="transmembrane region" description="Helical" evidence="1">
    <location>
        <begin position="108"/>
        <end position="129"/>
    </location>
</feature>
<dbReference type="InterPro" id="IPR014509">
    <property type="entry name" value="YjdF-like"/>
</dbReference>
<evidence type="ECO:0008006" key="4">
    <source>
        <dbReference type="Google" id="ProtNLM"/>
    </source>
</evidence>
<accession>A0A0P1IR48</accession>
<keyword evidence="3" id="KW-1185">Reference proteome</keyword>
<feature type="transmembrane region" description="Helical" evidence="1">
    <location>
        <begin position="74"/>
        <end position="96"/>
    </location>
</feature>
<name>A0A0P1IR48_9RHOB</name>
<feature type="transmembrane region" description="Helical" evidence="1">
    <location>
        <begin position="183"/>
        <end position="201"/>
    </location>
</feature>
<keyword evidence="1" id="KW-0472">Membrane</keyword>
<evidence type="ECO:0000256" key="1">
    <source>
        <dbReference type="SAM" id="Phobius"/>
    </source>
</evidence>
<organism evidence="2 3">
    <name type="scientific">Cognatishimia activa</name>
    <dbReference type="NCBI Taxonomy" id="1715691"/>
    <lineage>
        <taxon>Bacteria</taxon>
        <taxon>Pseudomonadati</taxon>
        <taxon>Pseudomonadota</taxon>
        <taxon>Alphaproteobacteria</taxon>
        <taxon>Rhodobacterales</taxon>
        <taxon>Paracoccaceae</taxon>
        <taxon>Cognatishimia</taxon>
    </lineage>
</organism>
<feature type="transmembrane region" description="Helical" evidence="1">
    <location>
        <begin position="25"/>
        <end position="44"/>
    </location>
</feature>
<sequence length="233" mass="25936">MGTPQRVFTILEGPQIWKLVNSFGLVLRACWFALAIGALIALLLGRFSLAFVSVATLLLSLFPLLLAQQLSVRLPVSFLIFTTVFVFATIFLGEAFDFYNKVWWWDLALHGSAAIGFGLLGFLFVFMLFEGDRFAAPPSALALITFCVAMTIGACWEIFEFAMDQIFGLNMQKSGLDDTMGDLIVNGLGALFAALIGYLYVRFSAAGVFGRFFEQFIQLNKSSYRKAIKRLKR</sequence>
<keyword evidence="1" id="KW-1133">Transmembrane helix</keyword>
<feature type="transmembrane region" description="Helical" evidence="1">
    <location>
        <begin position="50"/>
        <end position="67"/>
    </location>
</feature>
<dbReference type="Proteomes" id="UP000051184">
    <property type="component" value="Unassembled WGS sequence"/>
</dbReference>
<dbReference type="AlphaFoldDB" id="A0A0P1IR48"/>
<feature type="transmembrane region" description="Helical" evidence="1">
    <location>
        <begin position="141"/>
        <end position="163"/>
    </location>
</feature>
<dbReference type="STRING" id="1715691.TA5113_01943"/>
<dbReference type="EMBL" id="CYUE01000018">
    <property type="protein sequence ID" value="CUK25940.1"/>
    <property type="molecule type" value="Genomic_DNA"/>
</dbReference>
<proteinExistence type="predicted"/>
<dbReference type="Pfam" id="PF09997">
    <property type="entry name" value="DUF2238"/>
    <property type="match status" value="1"/>
</dbReference>